<dbReference type="AlphaFoldDB" id="A0A225MJ04"/>
<dbReference type="RefSeq" id="WP_088603560.1">
    <property type="nucleotide sequence ID" value="NZ_NJIH01000006.1"/>
</dbReference>
<reference evidence="4" key="1">
    <citation type="submission" date="2017-06" db="EMBL/GenBank/DDBJ databases">
        <title>Herbaspirillum phytohormonus sp. nov., isolated from the root nodule of Robinia pseudoacacia in lead-zinc mine.</title>
        <authorList>
            <person name="Fan M."/>
            <person name="Lin Y."/>
        </authorList>
    </citation>
    <scope>NUCLEOTIDE SEQUENCE [LARGE SCALE GENOMIC DNA]</scope>
    <source>
        <strain evidence="4">SC-089</strain>
    </source>
</reference>
<feature type="domain" description="ChsH2 rubredoxin-like zinc ribbon" evidence="2">
    <location>
        <begin position="23"/>
        <end position="58"/>
    </location>
</feature>
<dbReference type="InterPro" id="IPR052513">
    <property type="entry name" value="Thioester_dehydratase-like"/>
</dbReference>
<evidence type="ECO:0000259" key="1">
    <source>
        <dbReference type="Pfam" id="PF01796"/>
    </source>
</evidence>
<evidence type="ECO:0000259" key="2">
    <source>
        <dbReference type="Pfam" id="PF12172"/>
    </source>
</evidence>
<dbReference type="Gene3D" id="6.10.30.10">
    <property type="match status" value="1"/>
</dbReference>
<dbReference type="PANTHER" id="PTHR34075">
    <property type="entry name" value="BLR3430 PROTEIN"/>
    <property type="match status" value="1"/>
</dbReference>
<organism evidence="3 4">
    <name type="scientific">Candidimonas nitroreducens</name>
    <dbReference type="NCBI Taxonomy" id="683354"/>
    <lineage>
        <taxon>Bacteria</taxon>
        <taxon>Pseudomonadati</taxon>
        <taxon>Pseudomonadota</taxon>
        <taxon>Betaproteobacteria</taxon>
        <taxon>Burkholderiales</taxon>
        <taxon>Alcaligenaceae</taxon>
        <taxon>Candidimonas</taxon>
    </lineage>
</organism>
<dbReference type="OrthoDB" id="5514845at2"/>
<accession>A0A225MJ04</accession>
<dbReference type="InterPro" id="IPR002878">
    <property type="entry name" value="ChsH2_C"/>
</dbReference>
<dbReference type="Proteomes" id="UP000214603">
    <property type="component" value="Unassembled WGS sequence"/>
</dbReference>
<protein>
    <submittedName>
        <fullName evidence="3">DNA-binding protein</fullName>
    </submittedName>
</protein>
<name>A0A225MJ04_9BURK</name>
<feature type="domain" description="ChsH2 C-terminal OB-fold" evidence="1">
    <location>
        <begin position="60"/>
        <end position="119"/>
    </location>
</feature>
<evidence type="ECO:0000313" key="4">
    <source>
        <dbReference type="Proteomes" id="UP000214603"/>
    </source>
</evidence>
<keyword evidence="3" id="KW-0238">DNA-binding</keyword>
<dbReference type="SUPFAM" id="SSF50249">
    <property type="entry name" value="Nucleic acid-binding proteins"/>
    <property type="match status" value="1"/>
</dbReference>
<sequence>MDAASATRKISDPLINPGDEPYFEAAAQGRLMVKICGACGEPHHYPRAICPFCWSSDVKWADTAGTGTIYTFSITRRGAAAPYCIAYVTLDEGPVVMTNIVDTDLDAIRIGQRVKVVFHKSDNGTAVPMFTPVAAAQASGR</sequence>
<dbReference type="InterPro" id="IPR022002">
    <property type="entry name" value="ChsH2_Znr"/>
</dbReference>
<keyword evidence="4" id="KW-1185">Reference proteome</keyword>
<dbReference type="GO" id="GO:0003677">
    <property type="term" value="F:DNA binding"/>
    <property type="evidence" value="ECO:0007669"/>
    <property type="project" value="UniProtKB-KW"/>
</dbReference>
<comment type="caution">
    <text evidence="3">The sequence shown here is derived from an EMBL/GenBank/DDBJ whole genome shotgun (WGS) entry which is preliminary data.</text>
</comment>
<gene>
    <name evidence="3" type="ORF">CEY11_11685</name>
</gene>
<dbReference type="PANTHER" id="PTHR34075:SF5">
    <property type="entry name" value="BLR3430 PROTEIN"/>
    <property type="match status" value="1"/>
</dbReference>
<dbReference type="EMBL" id="NJIH01000006">
    <property type="protein sequence ID" value="OWT60303.1"/>
    <property type="molecule type" value="Genomic_DNA"/>
</dbReference>
<evidence type="ECO:0000313" key="3">
    <source>
        <dbReference type="EMBL" id="OWT60303.1"/>
    </source>
</evidence>
<dbReference type="Pfam" id="PF01796">
    <property type="entry name" value="OB_ChsH2_C"/>
    <property type="match status" value="1"/>
</dbReference>
<dbReference type="Pfam" id="PF12172">
    <property type="entry name" value="zf-ChsH2"/>
    <property type="match status" value="1"/>
</dbReference>
<proteinExistence type="predicted"/>
<dbReference type="InterPro" id="IPR012340">
    <property type="entry name" value="NA-bd_OB-fold"/>
</dbReference>